<dbReference type="Proteomes" id="UP000003778">
    <property type="component" value="Unassembled WGS sequence"/>
</dbReference>
<evidence type="ECO:0000313" key="2">
    <source>
        <dbReference type="Proteomes" id="UP000003778"/>
    </source>
</evidence>
<evidence type="ECO:0008006" key="3">
    <source>
        <dbReference type="Google" id="ProtNLM"/>
    </source>
</evidence>
<dbReference type="SUPFAM" id="SSF81901">
    <property type="entry name" value="HCP-like"/>
    <property type="match status" value="1"/>
</dbReference>
<evidence type="ECO:0000313" key="1">
    <source>
        <dbReference type="EMBL" id="EIJ29387.1"/>
    </source>
</evidence>
<dbReference type="EMBL" id="AJTC01000032">
    <property type="protein sequence ID" value="EIJ29387.1"/>
    <property type="molecule type" value="Genomic_DNA"/>
</dbReference>
<accession>A0ABP2NVY9</accession>
<dbReference type="Gene3D" id="1.25.40.10">
    <property type="entry name" value="Tetratricopeptide repeat domain"/>
    <property type="match status" value="1"/>
</dbReference>
<proteinExistence type="predicted"/>
<sequence>MIKYVEKKGEENNAKAQQYLEAANLILQNKNLNEALMKDAVANLSLSSDLGNFNATLMLANINIYGIYQPQNFYEAKRLFEILIKNYLLKEKDKEDIYGILSVIYFNGLGTDIDTEKAKIFLQKALNDSNSDIVPIIQNYQTQSHFGNKKAETFLKELGIPSDLPIKASQQKIYQFENWAKAEMKNNNPMAYYYLSAIAGMEMKVDESAEYAKLAIKYGLDFENKKHLLNRFRTYAKLNNLKAIELSKELSHDIINR</sequence>
<comment type="caution">
    <text evidence="1">The sequence shown here is derived from an EMBL/GenBank/DDBJ whole genome shotgun (WGS) entry which is preliminary data.</text>
</comment>
<gene>
    <name evidence="1" type="ORF">HMPREF1119_1506</name>
</gene>
<keyword evidence="2" id="KW-1185">Reference proteome</keyword>
<reference evidence="1 2" key="1">
    <citation type="submission" date="2012-04" db="EMBL/GenBank/DDBJ databases">
        <authorList>
            <person name="Durkin A.S."/>
            <person name="McCorrison J."/>
            <person name="Torralba M."/>
            <person name="Gillis M."/>
            <person name="Methe B."/>
            <person name="Sutton G."/>
            <person name="Nelson K.E."/>
        </authorList>
    </citation>
    <scope>NUCLEOTIDE SEQUENCE [LARGE SCALE GENOMIC DNA]</scope>
    <source>
        <strain evidence="1 2">HK2019</strain>
    </source>
</reference>
<name>A0ABP2NVY9_HAEPA</name>
<protein>
    <recommendedName>
        <fullName evidence="3">Sel1 repeat protein</fullName>
    </recommendedName>
</protein>
<organism evidence="1 2">
    <name type="scientific">Haemophilus parainfluenzae HK2019</name>
    <dbReference type="NCBI Taxonomy" id="1095746"/>
    <lineage>
        <taxon>Bacteria</taxon>
        <taxon>Pseudomonadati</taxon>
        <taxon>Pseudomonadota</taxon>
        <taxon>Gammaproteobacteria</taxon>
        <taxon>Pasteurellales</taxon>
        <taxon>Pasteurellaceae</taxon>
        <taxon>Haemophilus</taxon>
    </lineage>
</organism>
<dbReference type="InterPro" id="IPR011990">
    <property type="entry name" value="TPR-like_helical_dom_sf"/>
</dbReference>